<dbReference type="AlphaFoldDB" id="A0A1Y5TE19"/>
<dbReference type="Gene3D" id="3.10.20.30">
    <property type="match status" value="1"/>
</dbReference>
<evidence type="ECO:0000256" key="4">
    <source>
        <dbReference type="ARBA" id="ARBA00023002"/>
    </source>
</evidence>
<dbReference type="PROSITE" id="PS00197">
    <property type="entry name" value="2FE2S_FER_1"/>
    <property type="match status" value="1"/>
</dbReference>
<keyword evidence="4 9" id="KW-0560">Oxidoreductase</keyword>
<dbReference type="Pfam" id="PF00111">
    <property type="entry name" value="Fer2"/>
    <property type="match status" value="1"/>
</dbReference>
<evidence type="ECO:0000259" key="7">
    <source>
        <dbReference type="PROSITE" id="PS51085"/>
    </source>
</evidence>
<evidence type="ECO:0000256" key="1">
    <source>
        <dbReference type="ARBA" id="ARBA00022630"/>
    </source>
</evidence>
<evidence type="ECO:0000259" key="8">
    <source>
        <dbReference type="PROSITE" id="PS51384"/>
    </source>
</evidence>
<dbReference type="Gene3D" id="3.40.50.80">
    <property type="entry name" value="Nucleotide-binding domain of ferredoxin-NADP reductase (FNR) module"/>
    <property type="match status" value="1"/>
</dbReference>
<keyword evidence="2" id="KW-0001">2Fe-2S</keyword>
<evidence type="ECO:0000313" key="9">
    <source>
        <dbReference type="EMBL" id="SLN59847.1"/>
    </source>
</evidence>
<keyword evidence="1" id="KW-0285">Flavoprotein</keyword>
<dbReference type="InterPro" id="IPR039261">
    <property type="entry name" value="FNR_nucleotide-bd"/>
</dbReference>
<evidence type="ECO:0000313" key="10">
    <source>
        <dbReference type="Proteomes" id="UP000193862"/>
    </source>
</evidence>
<keyword evidence="5" id="KW-0408">Iron</keyword>
<dbReference type="GO" id="GO:0051213">
    <property type="term" value="F:dioxygenase activity"/>
    <property type="evidence" value="ECO:0007669"/>
    <property type="project" value="UniProtKB-KW"/>
</dbReference>
<feature type="domain" description="2Fe-2S ferredoxin-type" evidence="7">
    <location>
        <begin position="236"/>
        <end position="321"/>
    </location>
</feature>
<dbReference type="InterPro" id="IPR017927">
    <property type="entry name" value="FAD-bd_FR_type"/>
</dbReference>
<organism evidence="9 10">
    <name type="scientific">Aquimixticola soesokkakensis</name>
    <dbReference type="NCBI Taxonomy" id="1519096"/>
    <lineage>
        <taxon>Bacteria</taxon>
        <taxon>Pseudomonadati</taxon>
        <taxon>Pseudomonadota</taxon>
        <taxon>Alphaproteobacteria</taxon>
        <taxon>Rhodobacterales</taxon>
        <taxon>Paracoccaceae</taxon>
        <taxon>Aquimixticola</taxon>
    </lineage>
</organism>
<dbReference type="PROSITE" id="PS51384">
    <property type="entry name" value="FAD_FR"/>
    <property type="match status" value="1"/>
</dbReference>
<dbReference type="PRINTS" id="PR00409">
    <property type="entry name" value="PHDIOXRDTASE"/>
</dbReference>
<keyword evidence="10" id="KW-1185">Reference proteome</keyword>
<name>A0A1Y5TE19_9RHOB</name>
<dbReference type="OrthoDB" id="9792185at2"/>
<dbReference type="GO" id="GO:0046872">
    <property type="term" value="F:metal ion binding"/>
    <property type="evidence" value="ECO:0007669"/>
    <property type="project" value="UniProtKB-KW"/>
</dbReference>
<keyword evidence="6" id="KW-0411">Iron-sulfur</keyword>
<dbReference type="GO" id="GO:0051537">
    <property type="term" value="F:2 iron, 2 sulfur cluster binding"/>
    <property type="evidence" value="ECO:0007669"/>
    <property type="project" value="UniProtKB-KW"/>
</dbReference>
<evidence type="ECO:0000256" key="2">
    <source>
        <dbReference type="ARBA" id="ARBA00022714"/>
    </source>
</evidence>
<dbReference type="SUPFAM" id="SSF52343">
    <property type="entry name" value="Ferredoxin reductase-like, C-terminal NADP-linked domain"/>
    <property type="match status" value="1"/>
</dbReference>
<dbReference type="PROSITE" id="PS51085">
    <property type="entry name" value="2FE2S_FER_2"/>
    <property type="match status" value="1"/>
</dbReference>
<dbReference type="CDD" id="cd06185">
    <property type="entry name" value="PDR_like"/>
    <property type="match status" value="1"/>
</dbReference>
<dbReference type="SUPFAM" id="SSF54292">
    <property type="entry name" value="2Fe-2S ferredoxin-like"/>
    <property type="match status" value="1"/>
</dbReference>
<accession>A0A1Y5TE19</accession>
<dbReference type="InterPro" id="IPR050415">
    <property type="entry name" value="MRET"/>
</dbReference>
<proteinExistence type="predicted"/>
<evidence type="ECO:0000256" key="3">
    <source>
        <dbReference type="ARBA" id="ARBA00022723"/>
    </source>
</evidence>
<dbReference type="InterPro" id="IPR012675">
    <property type="entry name" value="Beta-grasp_dom_sf"/>
</dbReference>
<dbReference type="PANTHER" id="PTHR47354">
    <property type="entry name" value="NADH OXIDOREDUCTASE HCR"/>
    <property type="match status" value="1"/>
</dbReference>
<evidence type="ECO:0000256" key="6">
    <source>
        <dbReference type="ARBA" id="ARBA00023014"/>
    </source>
</evidence>
<dbReference type="Gene3D" id="2.40.30.10">
    <property type="entry name" value="Translation factors"/>
    <property type="match status" value="1"/>
</dbReference>
<dbReference type="PANTHER" id="PTHR47354:SF1">
    <property type="entry name" value="CARNITINE MONOOXYGENASE REDUCTASE SUBUNIT"/>
    <property type="match status" value="1"/>
</dbReference>
<dbReference type="InterPro" id="IPR017938">
    <property type="entry name" value="Riboflavin_synthase-like_b-brl"/>
</dbReference>
<dbReference type="EC" id="1.-.-.-" evidence="9"/>
<dbReference type="InterPro" id="IPR036010">
    <property type="entry name" value="2Fe-2S_ferredoxin-like_sf"/>
</dbReference>
<dbReference type="InterPro" id="IPR006058">
    <property type="entry name" value="2Fe2S_fd_BS"/>
</dbReference>
<dbReference type="RefSeq" id="WP_143267527.1">
    <property type="nucleotide sequence ID" value="NZ_FWFS01000010.1"/>
</dbReference>
<keyword evidence="9" id="KW-0223">Dioxygenase</keyword>
<dbReference type="SUPFAM" id="SSF63380">
    <property type="entry name" value="Riboflavin synthase domain-like"/>
    <property type="match status" value="1"/>
</dbReference>
<gene>
    <name evidence="9" type="primary">pobB</name>
    <name evidence="9" type="ORF">AQS8620_02681</name>
</gene>
<dbReference type="EMBL" id="FWFS01000010">
    <property type="protein sequence ID" value="SLN59847.1"/>
    <property type="molecule type" value="Genomic_DNA"/>
</dbReference>
<dbReference type="CDD" id="cd00207">
    <property type="entry name" value="fer2"/>
    <property type="match status" value="1"/>
</dbReference>
<reference evidence="9 10" key="1">
    <citation type="submission" date="2017-03" db="EMBL/GenBank/DDBJ databases">
        <authorList>
            <person name="Afonso C.L."/>
            <person name="Miller P.J."/>
            <person name="Scott M.A."/>
            <person name="Spackman E."/>
            <person name="Goraichik I."/>
            <person name="Dimitrov K.M."/>
            <person name="Suarez D.L."/>
            <person name="Swayne D.E."/>
        </authorList>
    </citation>
    <scope>NUCLEOTIDE SEQUENCE [LARGE SCALE GENOMIC DNA]</scope>
    <source>
        <strain evidence="9 10">CECT 8620</strain>
    </source>
</reference>
<keyword evidence="3" id="KW-0479">Metal-binding</keyword>
<dbReference type="InterPro" id="IPR001041">
    <property type="entry name" value="2Fe-2S_ferredoxin-type"/>
</dbReference>
<protein>
    <submittedName>
        <fullName evidence="9">Phenoxybenzoate dioxygenase subunit beta</fullName>
        <ecNumber evidence="9">1.-.-.-</ecNumber>
    </submittedName>
</protein>
<feature type="domain" description="FAD-binding FR-type" evidence="8">
    <location>
        <begin position="1"/>
        <end position="110"/>
    </location>
</feature>
<evidence type="ECO:0000256" key="5">
    <source>
        <dbReference type="ARBA" id="ARBA00023004"/>
    </source>
</evidence>
<sequence length="321" mass="34046">MTQTETESLEHDVIVSARHKDLGDILRVTLTGADLPRFSAGAHIDVLVDMVGGPVWRQYSLCGDPATRDSYTLGVLRDPQSRGGSLALHEGAKLGERLRIAGPRNHFALTPEAELSVLYGGGVGVTPMIAMGLELAAAGKAFTLHYSTKSRARTAFLDVVEAAPFAGRTVLHPSDSARLDLLADIPAPSAGTHLYVCGPEAYMAAVIAAAEAKGHAPDHIHREYFAADVDTTGDSFEVYAQASDVTVTVGPTDTIAKALAKAGIKIEVKCEEGVCGTCVTDVIEGEIDHRDMFLTEDERADGDQICACCSRACSKRLVLDV</sequence>
<dbReference type="Proteomes" id="UP000193862">
    <property type="component" value="Unassembled WGS sequence"/>
</dbReference>